<evidence type="ECO:0000313" key="2">
    <source>
        <dbReference type="EMBL" id="CAB4148137.1"/>
    </source>
</evidence>
<accession>A0A6J5LTI7</accession>
<dbReference type="EMBL" id="LR796338">
    <property type="protein sequence ID" value="CAB4137874.1"/>
    <property type="molecule type" value="Genomic_DNA"/>
</dbReference>
<name>A0A6J5LTI7_9CAUD</name>
<protein>
    <submittedName>
        <fullName evidence="1">Uncharacterized protein</fullName>
    </submittedName>
</protein>
<organism evidence="1">
    <name type="scientific">uncultured Caudovirales phage</name>
    <dbReference type="NCBI Taxonomy" id="2100421"/>
    <lineage>
        <taxon>Viruses</taxon>
        <taxon>Duplodnaviria</taxon>
        <taxon>Heunggongvirae</taxon>
        <taxon>Uroviricota</taxon>
        <taxon>Caudoviricetes</taxon>
        <taxon>Peduoviridae</taxon>
        <taxon>Maltschvirus</taxon>
        <taxon>Maltschvirus maltsch</taxon>
    </lineage>
</organism>
<evidence type="ECO:0000313" key="1">
    <source>
        <dbReference type="EMBL" id="CAB4137874.1"/>
    </source>
</evidence>
<sequence length="62" mass="6902">MSSKDWKPWWERVADIPNPQEQQEFIRGVGGARKPTFGQTILLSVIAGYVGGKVAQRTGDDK</sequence>
<gene>
    <name evidence="1" type="ORF">UFOVP325_123</name>
    <name evidence="2" type="ORF">UFOVP430_118</name>
</gene>
<proteinExistence type="predicted"/>
<dbReference type="EMBL" id="LR796481">
    <property type="protein sequence ID" value="CAB4148137.1"/>
    <property type="molecule type" value="Genomic_DNA"/>
</dbReference>
<reference evidence="1" key="1">
    <citation type="submission" date="2020-04" db="EMBL/GenBank/DDBJ databases">
        <authorList>
            <person name="Chiriac C."/>
            <person name="Salcher M."/>
            <person name="Ghai R."/>
            <person name="Kavagutti S V."/>
        </authorList>
    </citation>
    <scope>NUCLEOTIDE SEQUENCE</scope>
</reference>